<dbReference type="EMBL" id="CM056778">
    <property type="protein sequence ID" value="KAJ8736259.1"/>
    <property type="molecule type" value="Genomic_DNA"/>
</dbReference>
<reference evidence="1" key="1">
    <citation type="submission" date="2023-03" db="EMBL/GenBank/DDBJ databases">
        <title>Chromosome-level genomes of two armyworms, Mythimna separata and Mythimna loreyi, provide insights into the biosynthesis and reception of sex pheromones.</title>
        <authorList>
            <person name="Zhao H."/>
        </authorList>
    </citation>
    <scope>NUCLEOTIDE SEQUENCE</scope>
    <source>
        <strain evidence="1">BeijingLab</strain>
    </source>
</reference>
<organism evidence="1 2">
    <name type="scientific">Mythimna loreyi</name>
    <dbReference type="NCBI Taxonomy" id="667449"/>
    <lineage>
        <taxon>Eukaryota</taxon>
        <taxon>Metazoa</taxon>
        <taxon>Ecdysozoa</taxon>
        <taxon>Arthropoda</taxon>
        <taxon>Hexapoda</taxon>
        <taxon>Insecta</taxon>
        <taxon>Pterygota</taxon>
        <taxon>Neoptera</taxon>
        <taxon>Endopterygota</taxon>
        <taxon>Lepidoptera</taxon>
        <taxon>Glossata</taxon>
        <taxon>Ditrysia</taxon>
        <taxon>Noctuoidea</taxon>
        <taxon>Noctuidae</taxon>
        <taxon>Noctuinae</taxon>
        <taxon>Hadenini</taxon>
        <taxon>Mythimna</taxon>
    </lineage>
</organism>
<protein>
    <submittedName>
        <fullName evidence="1">Uncharacterized protein</fullName>
    </submittedName>
</protein>
<evidence type="ECO:0000313" key="1">
    <source>
        <dbReference type="EMBL" id="KAJ8736259.1"/>
    </source>
</evidence>
<comment type="caution">
    <text evidence="1">The sequence shown here is derived from an EMBL/GenBank/DDBJ whole genome shotgun (WGS) entry which is preliminary data.</text>
</comment>
<evidence type="ECO:0000313" key="2">
    <source>
        <dbReference type="Proteomes" id="UP001231649"/>
    </source>
</evidence>
<proteinExistence type="predicted"/>
<dbReference type="Proteomes" id="UP001231649">
    <property type="component" value="Chromosome 2"/>
</dbReference>
<keyword evidence="2" id="KW-1185">Reference proteome</keyword>
<accession>A0ACC2R893</accession>
<name>A0ACC2R893_9NEOP</name>
<gene>
    <name evidence="1" type="ORF">PYW08_006915</name>
</gene>
<sequence>MFTYKLFCGVRATLVSAVFTRSKGNKTATDPVQQLFLDKIREYRSKKPDESLLDPSPAILKEIRKEMAKLDKNYGGGKGVDMTAFPTFKFEEPKLDPIDETVPEKKDKKKKKKAVKKKVAAKKGPPAYMDPKKKKKK</sequence>